<gene>
    <name evidence="7" type="ORF">K493DRAFT_183499</name>
</gene>
<evidence type="ECO:0000256" key="4">
    <source>
        <dbReference type="ARBA" id="ARBA00023136"/>
    </source>
</evidence>
<organism evidence="7 8">
    <name type="scientific">Basidiobolus meristosporus CBS 931.73</name>
    <dbReference type="NCBI Taxonomy" id="1314790"/>
    <lineage>
        <taxon>Eukaryota</taxon>
        <taxon>Fungi</taxon>
        <taxon>Fungi incertae sedis</taxon>
        <taxon>Zoopagomycota</taxon>
        <taxon>Entomophthoromycotina</taxon>
        <taxon>Basidiobolomycetes</taxon>
        <taxon>Basidiobolales</taxon>
        <taxon>Basidiobolaceae</taxon>
        <taxon>Basidiobolus</taxon>
    </lineage>
</organism>
<keyword evidence="2 5" id="KW-0812">Transmembrane</keyword>
<dbReference type="Pfam" id="PF01740">
    <property type="entry name" value="STAS"/>
    <property type="match status" value="1"/>
</dbReference>
<dbReference type="STRING" id="1314790.A0A1Y1Y597"/>
<feature type="transmembrane region" description="Helical" evidence="5">
    <location>
        <begin position="97"/>
        <end position="118"/>
    </location>
</feature>
<dbReference type="Proteomes" id="UP000193498">
    <property type="component" value="Unassembled WGS sequence"/>
</dbReference>
<dbReference type="InterPro" id="IPR036513">
    <property type="entry name" value="STAS_dom_sf"/>
</dbReference>
<keyword evidence="4 5" id="KW-0472">Membrane</keyword>
<feature type="domain" description="STAS" evidence="6">
    <location>
        <begin position="459"/>
        <end position="588"/>
    </location>
</feature>
<dbReference type="GO" id="GO:0016020">
    <property type="term" value="C:membrane"/>
    <property type="evidence" value="ECO:0007669"/>
    <property type="project" value="UniProtKB-SubCell"/>
</dbReference>
<sequence>LPFVTWAPHYNKKWLIGDLIAGITIGILIVPQALAYAQLATVPLQYGLYSSFVGTALYCFFGTSRDISIGPSAVLSLYVGITLDTLVSRGLDPIECVITMSFLMGCMLIGLGVLKLGIILDLISIPVTKGFTAGAAVTIFFSQIPSLLGLAGVKAQGPLVDVLKAIGSALSRTRWQDALVGFSGIAMMMILKRLSARYSYIHPAMKMVGIGRSAIVVIFYTLISFIVAKTQGNGVVTVLGNIPKGFPQPGLPRLDSGFLSEVVGPAAVGVLVAIIEHISGARTYARKGHYKVDSSQEMIAVGICNLSSSFFRAYPSTGGLSRSAVISQSGVKTPGSGILTSIIVMLCMNFLPPVMFFVPKATLASVIIVSIMPLIYDYKMYSELWKIQRTDMVACLLAFLLTVFTNIQTGIGVAAGFSLIISLHRIARPKWQMLGQAVDDSDIYVDRWSSDWATYPAPPGVVIFRFSESITFLNGEYFKNKVLNATYLKVGSHNALNTQIAGENVIQEKEKMANGSQFPVLRAVILDFSSVNHCDYAGLQWLLDLKVQLSNYAGNQGFELHFVGLKSNVLRRIEPSGITKHPDDGPED</sequence>
<protein>
    <submittedName>
        <fullName evidence="7">Sulfate permease</fullName>
    </submittedName>
</protein>
<dbReference type="GO" id="GO:0055085">
    <property type="term" value="P:transmembrane transport"/>
    <property type="evidence" value="ECO:0007669"/>
    <property type="project" value="InterPro"/>
</dbReference>
<evidence type="ECO:0000256" key="1">
    <source>
        <dbReference type="ARBA" id="ARBA00004141"/>
    </source>
</evidence>
<feature type="transmembrane region" description="Helical" evidence="5">
    <location>
        <begin position="43"/>
        <end position="61"/>
    </location>
</feature>
<feature type="non-terminal residue" evidence="7">
    <location>
        <position position="1"/>
    </location>
</feature>
<dbReference type="InterPro" id="IPR011547">
    <property type="entry name" value="SLC26A/SulP_dom"/>
</dbReference>
<keyword evidence="8" id="KW-1185">Reference proteome</keyword>
<feature type="transmembrane region" description="Helical" evidence="5">
    <location>
        <begin position="178"/>
        <end position="195"/>
    </location>
</feature>
<dbReference type="InterPro" id="IPR001902">
    <property type="entry name" value="SLC26A/SulP_fam"/>
</dbReference>
<comment type="caution">
    <text evidence="7">The sequence shown here is derived from an EMBL/GenBank/DDBJ whole genome shotgun (WGS) entry which is preliminary data.</text>
</comment>
<dbReference type="PROSITE" id="PS50801">
    <property type="entry name" value="STAS"/>
    <property type="match status" value="1"/>
</dbReference>
<dbReference type="EMBL" id="MCFE01000245">
    <property type="protein sequence ID" value="ORX93163.1"/>
    <property type="molecule type" value="Genomic_DNA"/>
</dbReference>
<feature type="transmembrane region" description="Helical" evidence="5">
    <location>
        <begin position="258"/>
        <end position="278"/>
    </location>
</feature>
<dbReference type="CDD" id="cd07042">
    <property type="entry name" value="STAS_SulP_like_sulfate_transporter"/>
    <property type="match status" value="1"/>
</dbReference>
<dbReference type="AlphaFoldDB" id="A0A1Y1Y597"/>
<dbReference type="NCBIfam" id="TIGR00815">
    <property type="entry name" value="sulP"/>
    <property type="match status" value="1"/>
</dbReference>
<proteinExistence type="predicted"/>
<feature type="transmembrane region" description="Helical" evidence="5">
    <location>
        <begin position="396"/>
        <end position="423"/>
    </location>
</feature>
<comment type="subcellular location">
    <subcellularLocation>
        <location evidence="1">Membrane</location>
        <topology evidence="1">Multi-pass membrane protein</topology>
    </subcellularLocation>
</comment>
<dbReference type="SUPFAM" id="SSF52091">
    <property type="entry name" value="SpoIIaa-like"/>
    <property type="match status" value="1"/>
</dbReference>
<feature type="transmembrane region" description="Helical" evidence="5">
    <location>
        <begin position="130"/>
        <end position="153"/>
    </location>
</feature>
<evidence type="ECO:0000256" key="2">
    <source>
        <dbReference type="ARBA" id="ARBA00022692"/>
    </source>
</evidence>
<evidence type="ECO:0000313" key="7">
    <source>
        <dbReference type="EMBL" id="ORX93163.1"/>
    </source>
</evidence>
<name>A0A1Y1Y597_9FUNG</name>
<dbReference type="PANTHER" id="PTHR11814">
    <property type="entry name" value="SULFATE TRANSPORTER"/>
    <property type="match status" value="1"/>
</dbReference>
<accession>A0A1Y1Y597</accession>
<evidence type="ECO:0000313" key="8">
    <source>
        <dbReference type="Proteomes" id="UP000193498"/>
    </source>
</evidence>
<feature type="transmembrane region" description="Helical" evidence="5">
    <location>
        <begin position="73"/>
        <end position="91"/>
    </location>
</feature>
<evidence type="ECO:0000256" key="5">
    <source>
        <dbReference type="SAM" id="Phobius"/>
    </source>
</evidence>
<feature type="transmembrane region" description="Helical" evidence="5">
    <location>
        <begin position="358"/>
        <end position="376"/>
    </location>
</feature>
<feature type="non-terminal residue" evidence="7">
    <location>
        <position position="588"/>
    </location>
</feature>
<dbReference type="Gene3D" id="3.30.750.24">
    <property type="entry name" value="STAS domain"/>
    <property type="match status" value="1"/>
</dbReference>
<dbReference type="Pfam" id="PF00916">
    <property type="entry name" value="Sulfate_transp"/>
    <property type="match status" value="1"/>
</dbReference>
<dbReference type="OrthoDB" id="288203at2759"/>
<evidence type="ECO:0000256" key="3">
    <source>
        <dbReference type="ARBA" id="ARBA00022989"/>
    </source>
</evidence>
<feature type="transmembrane region" description="Helical" evidence="5">
    <location>
        <begin position="334"/>
        <end position="351"/>
    </location>
</feature>
<keyword evidence="3 5" id="KW-1133">Transmembrane helix</keyword>
<feature type="transmembrane region" description="Helical" evidence="5">
    <location>
        <begin position="15"/>
        <end position="37"/>
    </location>
</feature>
<feature type="transmembrane region" description="Helical" evidence="5">
    <location>
        <begin position="207"/>
        <end position="228"/>
    </location>
</feature>
<dbReference type="InParanoid" id="A0A1Y1Y597"/>
<reference evidence="7 8" key="1">
    <citation type="submission" date="2016-07" db="EMBL/GenBank/DDBJ databases">
        <title>Pervasive Adenine N6-methylation of Active Genes in Fungi.</title>
        <authorList>
            <consortium name="DOE Joint Genome Institute"/>
            <person name="Mondo S.J."/>
            <person name="Dannebaum R.O."/>
            <person name="Kuo R.C."/>
            <person name="Labutti K."/>
            <person name="Haridas S."/>
            <person name="Kuo A."/>
            <person name="Salamov A."/>
            <person name="Ahrendt S.R."/>
            <person name="Lipzen A."/>
            <person name="Sullivan W."/>
            <person name="Andreopoulos W.B."/>
            <person name="Clum A."/>
            <person name="Lindquist E."/>
            <person name="Daum C."/>
            <person name="Ramamoorthy G.K."/>
            <person name="Gryganskyi A."/>
            <person name="Culley D."/>
            <person name="Magnuson J.K."/>
            <person name="James T.Y."/>
            <person name="O'Malley M.A."/>
            <person name="Stajich J.E."/>
            <person name="Spatafora J.W."/>
            <person name="Visel A."/>
            <person name="Grigoriev I.V."/>
        </authorList>
    </citation>
    <scope>NUCLEOTIDE SEQUENCE [LARGE SCALE GENOMIC DNA]</scope>
    <source>
        <strain evidence="7 8">CBS 931.73</strain>
    </source>
</reference>
<evidence type="ECO:0000259" key="6">
    <source>
        <dbReference type="PROSITE" id="PS50801"/>
    </source>
</evidence>
<dbReference type="InterPro" id="IPR002645">
    <property type="entry name" value="STAS_dom"/>
</dbReference>